<reference evidence="5 6" key="1">
    <citation type="submission" date="2023-09" db="EMBL/GenBank/DDBJ databases">
        <authorList>
            <person name="Wang M."/>
        </authorList>
    </citation>
    <scope>NUCLEOTIDE SEQUENCE [LARGE SCALE GENOMIC DNA]</scope>
    <source>
        <strain evidence="5">GT-2023</strain>
        <tissue evidence="5">Liver</tissue>
    </source>
</reference>
<evidence type="ECO:0000256" key="3">
    <source>
        <dbReference type="PROSITE-ProRule" id="PRU00104"/>
    </source>
</evidence>
<dbReference type="InterPro" id="IPR000569">
    <property type="entry name" value="HECT_dom"/>
</dbReference>
<dbReference type="SMART" id="SM00119">
    <property type="entry name" value="HECTc"/>
    <property type="match status" value="1"/>
</dbReference>
<name>A0ABR3N9W1_9TELE</name>
<evidence type="ECO:0000313" key="5">
    <source>
        <dbReference type="EMBL" id="KAL1273710.1"/>
    </source>
</evidence>
<accession>A0ABR3N9W1</accession>
<dbReference type="SUPFAM" id="SSF56204">
    <property type="entry name" value="Hect, E3 ligase catalytic domain"/>
    <property type="match status" value="1"/>
</dbReference>
<sequence length="359" mass="39848">MINVCRSEVMNCALRAFGRARFDPKKKISVVFIDSDGNGEGAVDDGGPLCEFLRLLMIDLRRSAIFQGPENQKNLSLDVNALQTGLYRLAGMMISVCLIHGGVAPNFFSDRLFNWISGKPTGPASLKDVGDQQVKDRLQKIKNAETIDEAREAIIEASEALSVLGTMRYISSMNERDHLVTNSIQQYVEGRVQTAFQEMFSSTDSLKGLNALKLAEAIQAHPAQFKGLFLENTQELNAAELINLFHPVLSTVGSSRRREESRVLCYWRDWLIDVEGGECSELHLKDILIFASGLSRIPPLGFPVQPTLEFLHTASNTTKPLPDAHTCSVVLRLPLHTSFAEFKFWMESGIIQSPTFGVS</sequence>
<dbReference type="PROSITE" id="PS50237">
    <property type="entry name" value="HECT"/>
    <property type="match status" value="1"/>
</dbReference>
<dbReference type="InterPro" id="IPR035983">
    <property type="entry name" value="Hect_E3_ubiquitin_ligase"/>
</dbReference>
<keyword evidence="2 3" id="KW-0833">Ubl conjugation pathway</keyword>
<evidence type="ECO:0000256" key="2">
    <source>
        <dbReference type="ARBA" id="ARBA00022786"/>
    </source>
</evidence>
<dbReference type="Proteomes" id="UP001558613">
    <property type="component" value="Unassembled WGS sequence"/>
</dbReference>
<organism evidence="5 6">
    <name type="scientific">Cirrhinus molitorella</name>
    <name type="common">mud carp</name>
    <dbReference type="NCBI Taxonomy" id="172907"/>
    <lineage>
        <taxon>Eukaryota</taxon>
        <taxon>Metazoa</taxon>
        <taxon>Chordata</taxon>
        <taxon>Craniata</taxon>
        <taxon>Vertebrata</taxon>
        <taxon>Euteleostomi</taxon>
        <taxon>Actinopterygii</taxon>
        <taxon>Neopterygii</taxon>
        <taxon>Teleostei</taxon>
        <taxon>Ostariophysi</taxon>
        <taxon>Cypriniformes</taxon>
        <taxon>Cyprinidae</taxon>
        <taxon>Labeoninae</taxon>
        <taxon>Labeonini</taxon>
        <taxon>Cirrhinus</taxon>
    </lineage>
</organism>
<gene>
    <name evidence="5" type="ORF">QQF64_026524</name>
</gene>
<dbReference type="Pfam" id="PF00632">
    <property type="entry name" value="HECT"/>
    <property type="match status" value="1"/>
</dbReference>
<dbReference type="Gene3D" id="3.90.1750.10">
    <property type="entry name" value="Hect, E3 ligase catalytic domains"/>
    <property type="match status" value="1"/>
</dbReference>
<keyword evidence="1" id="KW-0808">Transferase</keyword>
<comment type="caution">
    <text evidence="5">The sequence shown here is derived from an EMBL/GenBank/DDBJ whole genome shotgun (WGS) entry which is preliminary data.</text>
</comment>
<feature type="active site" description="Glycyl thioester intermediate" evidence="3">
    <location>
        <position position="327"/>
    </location>
</feature>
<proteinExistence type="predicted"/>
<dbReference type="EMBL" id="JAYMGO010000005">
    <property type="protein sequence ID" value="KAL1273710.1"/>
    <property type="molecule type" value="Genomic_DNA"/>
</dbReference>
<dbReference type="Gene3D" id="3.30.2410.10">
    <property type="entry name" value="Hect, E3 ligase catalytic domain"/>
    <property type="match status" value="1"/>
</dbReference>
<evidence type="ECO:0000313" key="6">
    <source>
        <dbReference type="Proteomes" id="UP001558613"/>
    </source>
</evidence>
<protein>
    <recommendedName>
        <fullName evidence="4">HECT domain-containing protein</fullName>
    </recommendedName>
</protein>
<feature type="domain" description="HECT" evidence="4">
    <location>
        <begin position="285"/>
        <end position="359"/>
    </location>
</feature>
<keyword evidence="6" id="KW-1185">Reference proteome</keyword>
<evidence type="ECO:0000259" key="4">
    <source>
        <dbReference type="PROSITE" id="PS50237"/>
    </source>
</evidence>
<evidence type="ECO:0000256" key="1">
    <source>
        <dbReference type="ARBA" id="ARBA00022679"/>
    </source>
</evidence>